<keyword evidence="2" id="KW-0285">Flavoprotein</keyword>
<dbReference type="Proteomes" id="UP000295680">
    <property type="component" value="Unassembled WGS sequence"/>
</dbReference>
<proteinExistence type="predicted"/>
<comment type="caution">
    <text evidence="5">The sequence shown here is derived from an EMBL/GenBank/DDBJ whole genome shotgun (WGS) entry which is preliminary data.</text>
</comment>
<dbReference type="Gene3D" id="3.40.30.120">
    <property type="match status" value="1"/>
</dbReference>
<dbReference type="Gene3D" id="3.30.70.2450">
    <property type="match status" value="1"/>
</dbReference>
<dbReference type="InterPro" id="IPR002938">
    <property type="entry name" value="FAD-bd"/>
</dbReference>
<dbReference type="InterPro" id="IPR036188">
    <property type="entry name" value="FAD/NAD-bd_sf"/>
</dbReference>
<feature type="domain" description="FAD-binding" evidence="4">
    <location>
        <begin position="2"/>
        <end position="336"/>
    </location>
</feature>
<dbReference type="PANTHER" id="PTHR43004:SF19">
    <property type="entry name" value="BINDING MONOOXYGENASE, PUTATIVE (JCVI)-RELATED"/>
    <property type="match status" value="1"/>
</dbReference>
<dbReference type="OrthoDB" id="8670884at2"/>
<dbReference type="AlphaFoldDB" id="A0A4R2K3S6"/>
<reference evidence="5 6" key="1">
    <citation type="submission" date="2019-03" db="EMBL/GenBank/DDBJ databases">
        <title>Genomic Encyclopedia of Type Strains, Phase IV (KMG-IV): sequencing the most valuable type-strain genomes for metagenomic binning, comparative biology and taxonomic classification.</title>
        <authorList>
            <person name="Goeker M."/>
        </authorList>
    </citation>
    <scope>NUCLEOTIDE SEQUENCE [LARGE SCALE GENOMIC DNA]</scope>
    <source>
        <strain evidence="5 6">DSM 45934</strain>
    </source>
</reference>
<name>A0A4R2K3S6_9PSEU</name>
<keyword evidence="3" id="KW-0274">FAD</keyword>
<comment type="cofactor">
    <cofactor evidence="1">
        <name>FAD</name>
        <dbReference type="ChEBI" id="CHEBI:57692"/>
    </cofactor>
</comment>
<dbReference type="EMBL" id="SLWS01000003">
    <property type="protein sequence ID" value="TCO60965.1"/>
    <property type="molecule type" value="Genomic_DNA"/>
</dbReference>
<organism evidence="5 6">
    <name type="scientific">Actinocrispum wychmicini</name>
    <dbReference type="NCBI Taxonomy" id="1213861"/>
    <lineage>
        <taxon>Bacteria</taxon>
        <taxon>Bacillati</taxon>
        <taxon>Actinomycetota</taxon>
        <taxon>Actinomycetes</taxon>
        <taxon>Pseudonocardiales</taxon>
        <taxon>Pseudonocardiaceae</taxon>
        <taxon>Actinocrispum</taxon>
    </lineage>
</organism>
<dbReference type="GO" id="GO:0071949">
    <property type="term" value="F:FAD binding"/>
    <property type="evidence" value="ECO:0007669"/>
    <property type="project" value="InterPro"/>
</dbReference>
<dbReference type="Gene3D" id="3.50.50.60">
    <property type="entry name" value="FAD/NAD(P)-binding domain"/>
    <property type="match status" value="1"/>
</dbReference>
<evidence type="ECO:0000313" key="5">
    <source>
        <dbReference type="EMBL" id="TCO60965.1"/>
    </source>
</evidence>
<gene>
    <name evidence="5" type="ORF">EV192_103547</name>
</gene>
<evidence type="ECO:0000259" key="4">
    <source>
        <dbReference type="Pfam" id="PF01494"/>
    </source>
</evidence>
<accession>A0A4R2K3S6</accession>
<dbReference type="NCBIfam" id="NF004832">
    <property type="entry name" value="PRK06184.1"/>
    <property type="match status" value="1"/>
</dbReference>
<evidence type="ECO:0000256" key="1">
    <source>
        <dbReference type="ARBA" id="ARBA00001974"/>
    </source>
</evidence>
<dbReference type="PANTHER" id="PTHR43004">
    <property type="entry name" value="TRK SYSTEM POTASSIUM UPTAKE PROTEIN"/>
    <property type="match status" value="1"/>
</dbReference>
<sequence>MDVLIVGAGPTGLTLALDLARRGVRCRIVDKATEFPRGSRGRGMQPRTQEVMDDFGLIDAVHAHGSAYPPLRAYQGEQVVWEGTMTERVEPSADVPYPNPWMIPQWRTTQLLRDRLAEFGVKVELGIELTGFAQDDDGVTVTLNGSEQVRVAYLIGADGGRGPTRKLLGVPFEGVTSDEIRVLVADVRVDGLDREHWHLWRPVGDPEALIGLCPMGGTDYFQLTIPNPRRELSTVEDVAGYVAEQTGRSDLRLHGLTWLTEWRPNTRMATRFRVGRVFLAGDAAHVHPPAGGQGLNTGVQDAYNLGWKLAAVLAGAPADLLDSYEQERLPVAAHVLGLSDRLLAEAMSNGGDPSIIQRGKDERQLGITYRGGPLAVDERAEPGAVHAGDRAPNAPVGDDRSMFDVFRGPQFTVLGFGTDTGTSVSDPEAFRIYDVTPGTFVLVRPDGYIGVISADHAAVDRYLAAVGVSVAARGGR</sequence>
<evidence type="ECO:0000256" key="3">
    <source>
        <dbReference type="ARBA" id="ARBA00022827"/>
    </source>
</evidence>
<keyword evidence="6" id="KW-1185">Reference proteome</keyword>
<evidence type="ECO:0000313" key="6">
    <source>
        <dbReference type="Proteomes" id="UP000295680"/>
    </source>
</evidence>
<protein>
    <submittedName>
        <fullName evidence="5">2-polyprenyl-6-methoxyphenol hydroxylase-like FAD-dependent oxidoreductase</fullName>
    </submittedName>
</protein>
<evidence type="ECO:0000256" key="2">
    <source>
        <dbReference type="ARBA" id="ARBA00022630"/>
    </source>
</evidence>
<dbReference type="Pfam" id="PF01494">
    <property type="entry name" value="FAD_binding_3"/>
    <property type="match status" value="1"/>
</dbReference>
<dbReference type="RefSeq" id="WP_132116334.1">
    <property type="nucleotide sequence ID" value="NZ_SLWS01000003.1"/>
</dbReference>
<dbReference type="PRINTS" id="PR00420">
    <property type="entry name" value="RNGMNOXGNASE"/>
</dbReference>
<dbReference type="SUPFAM" id="SSF51905">
    <property type="entry name" value="FAD/NAD(P)-binding domain"/>
    <property type="match status" value="1"/>
</dbReference>
<dbReference type="InterPro" id="IPR050641">
    <property type="entry name" value="RIFMO-like"/>
</dbReference>
<dbReference type="GO" id="GO:0016709">
    <property type="term" value="F:oxidoreductase activity, acting on paired donors, with incorporation or reduction of molecular oxygen, NAD(P)H as one donor, and incorporation of one atom of oxygen"/>
    <property type="evidence" value="ECO:0007669"/>
    <property type="project" value="UniProtKB-ARBA"/>
</dbReference>